<evidence type="ECO:0000256" key="1">
    <source>
        <dbReference type="SAM" id="SignalP"/>
    </source>
</evidence>
<comment type="caution">
    <text evidence="2">The sequence shown here is derived from an EMBL/GenBank/DDBJ whole genome shotgun (WGS) entry which is preliminary data.</text>
</comment>
<dbReference type="InParanoid" id="A0A151Z7F1"/>
<gene>
    <name evidence="2" type="ORF">DLAC_11793</name>
</gene>
<feature type="signal peptide" evidence="1">
    <location>
        <begin position="1"/>
        <end position="18"/>
    </location>
</feature>
<evidence type="ECO:0008006" key="4">
    <source>
        <dbReference type="Google" id="ProtNLM"/>
    </source>
</evidence>
<dbReference type="Proteomes" id="UP000076078">
    <property type="component" value="Unassembled WGS sequence"/>
</dbReference>
<proteinExistence type="predicted"/>
<evidence type="ECO:0000313" key="3">
    <source>
        <dbReference type="Proteomes" id="UP000076078"/>
    </source>
</evidence>
<organism evidence="2 3">
    <name type="scientific">Tieghemostelium lacteum</name>
    <name type="common">Slime mold</name>
    <name type="synonym">Dictyostelium lacteum</name>
    <dbReference type="NCBI Taxonomy" id="361077"/>
    <lineage>
        <taxon>Eukaryota</taxon>
        <taxon>Amoebozoa</taxon>
        <taxon>Evosea</taxon>
        <taxon>Eumycetozoa</taxon>
        <taxon>Dictyostelia</taxon>
        <taxon>Dictyosteliales</taxon>
        <taxon>Raperosteliaceae</taxon>
        <taxon>Tieghemostelium</taxon>
    </lineage>
</organism>
<dbReference type="EMBL" id="LODT01000039">
    <property type="protein sequence ID" value="KYQ89865.1"/>
    <property type="molecule type" value="Genomic_DNA"/>
</dbReference>
<reference evidence="2 3" key="1">
    <citation type="submission" date="2015-12" db="EMBL/GenBank/DDBJ databases">
        <title>Dictyostelia acquired genes for synthesis and detection of signals that induce cell-type specialization by lateral gene transfer from prokaryotes.</title>
        <authorList>
            <person name="Gloeckner G."/>
            <person name="Schaap P."/>
        </authorList>
    </citation>
    <scope>NUCLEOTIDE SEQUENCE [LARGE SCALE GENOMIC DNA]</scope>
    <source>
        <strain evidence="2 3">TK</strain>
    </source>
</reference>
<protein>
    <recommendedName>
        <fullName evidence="4">EGF-like domain-containing protein</fullName>
    </recommendedName>
</protein>
<feature type="chain" id="PRO_5007592962" description="EGF-like domain-containing protein" evidence="1">
    <location>
        <begin position="19"/>
        <end position="1103"/>
    </location>
</feature>
<sequence>MFKVLLLLILYSFIYVQGGITKEGVTLKSVELSNNDITRSSIVTPSVMFYIGFQVELGLEVSYGNLNFDMYGNKEYQQFQWDYNNLVNRPGPQPLIGEFKIQICVPVQMIETFKTQISHSNYSIQIILMKNNDIIEFSYNEIVNQFPNAYLIERYFDKKPDVNNFQILVHPHGPLVSFILDIDHYGIGLETISIEYTNNSESNQVINWVTFVTNNGYIYIESLFYPELTGYDYTIISLQVTDYVGKVATFTESQLKKKFGFSGFTLHPTIPQDSNFFEYTLDDRNPEISYANRITNLIAYVNLNSPFYPLSCIHGIGSMCTTLFLNSTSVQVSNLMLTNGPTYIGPGGQKFYSFNQFTSVEGTIPCNYENVKTPPKIENITYSIGEIDSLDPFYLEINVTMQITQASLQLLDMIDFLSPGYFLNSVSNINGDMVTSNVYLSFDSAIESTERYMVSIEDSKQESANFNVIGPITYKRIEYQDIMFQIDFTQTEFDFSNQSQVTIPITITTWTNSSDQLQNNFFSLNGAYLLETGLSNYFDISSQFISSNGEFTVYQTYVTMYNNYGTILEANGAFQMMYEIISNGNTGFIPITWQCFTVNKPFQPTIITVFDMSPSNIVYSNKTSSIQLTIQIKGSQVNLFELVQFQTTTQSEYLLPLNVISNCTVISYSLNTLVNDIQCTIPVGNLPSQIILFYIESIIQGQPVTIPNAQLQESGFPSYIEIIGPEDNGLVPNITQFSTSFNLTTNTISIQYDIENECNFVAPGTTVDFVIFIMQFYFDVTGYPVYQVSQDSFSGSFDINFCELEGFIYGYQPIGIYISINSTITGTQYQFPYDYLVELDPNQMYLPIDNSVCDFSGPRLVETGILNRHSQYDTTEQSVDITLYYKITDDISGFNSLVATMRLVDTSYDVNEFYFQTFSISTDNLVSGNTRNGIYSINITLPQYSNGTYQFSVNSLTDNAGNTRPYTFQNIQLVSSNPPYVNAISDITNPNLPKLAGISLESQSNTITITATGVDSLYILSMGAGLFEYVYANQMSTNTFEIVNYNPTSVNTGIYYFGVCLNSKSLTTICYSAVDLENLGFINSILIVNSNYSPPSPPFSNEN</sequence>
<evidence type="ECO:0000313" key="2">
    <source>
        <dbReference type="EMBL" id="KYQ89865.1"/>
    </source>
</evidence>
<keyword evidence="1" id="KW-0732">Signal</keyword>
<name>A0A151Z7F1_TIELA</name>
<accession>A0A151Z7F1</accession>
<dbReference type="AlphaFoldDB" id="A0A151Z7F1"/>
<keyword evidence="3" id="KW-1185">Reference proteome</keyword>